<dbReference type="PANTHER" id="PTHR24287:SF1">
    <property type="entry name" value="P450, PUTATIVE (EUROFUNG)-RELATED"/>
    <property type="match status" value="1"/>
</dbReference>
<dbReference type="InterPro" id="IPR027417">
    <property type="entry name" value="P-loop_NTPase"/>
</dbReference>
<feature type="transmembrane region" description="Helical" evidence="19">
    <location>
        <begin position="7"/>
        <end position="26"/>
    </location>
</feature>
<dbReference type="InterPro" id="IPR002401">
    <property type="entry name" value="Cyt_P450_E_grp-I"/>
</dbReference>
<keyword evidence="19" id="KW-1133">Transmembrane helix</keyword>
<dbReference type="GeneID" id="89975124"/>
<keyword evidence="19" id="KW-0472">Membrane</keyword>
<evidence type="ECO:0000256" key="5">
    <source>
        <dbReference type="ARBA" id="ARBA00022617"/>
    </source>
</evidence>
<dbReference type="InterPro" id="IPR036396">
    <property type="entry name" value="Cyt_P450_sf"/>
</dbReference>
<dbReference type="FunFam" id="3.40.50.300:FF:000269">
    <property type="entry name" value="ATP-dependent RNA helicase SUPV3L1, mitochondrial"/>
    <property type="match status" value="1"/>
</dbReference>
<dbReference type="Pfam" id="PF00067">
    <property type="entry name" value="p450"/>
    <property type="match status" value="1"/>
</dbReference>
<evidence type="ECO:0000256" key="7">
    <source>
        <dbReference type="ARBA" id="ARBA00022741"/>
    </source>
</evidence>
<dbReference type="InterPro" id="IPR044774">
    <property type="entry name" value="Suv3_DEXQc"/>
</dbReference>
<evidence type="ECO:0000256" key="14">
    <source>
        <dbReference type="ARBA" id="ARBA00023033"/>
    </source>
</evidence>
<dbReference type="PROSITE" id="PS00086">
    <property type="entry name" value="CYTOCHROME_P450"/>
    <property type="match status" value="1"/>
</dbReference>
<sequence>MDKHFPAPALLALIVLTVSVVIYHVFEYTRHSFRAKALGCGSPNRYHNKLPFGVDYLRGVMQADRENRAPQYLLQHFNKAKYGTFIQQCAGRDSIITTDPKNIQAILALQFKDFCLGELRRRNFYPMLGNGIFTTDGAMWEHSRAILRPQFGRGQVSDLELEERHVQEMFNQLQVDSSGWTKSIDLAPIFFRLTMDTATEFLFGESVNSQRAHNPNHSTDLPARDLRWSKVGASFDRGTAMLGLRARMENFYWLLNPKSFREDIREINKFADFCIDQAIKRKQGGIKSQQHYVFLDQLLESVSDPIEIRSQLLNIFLAGRDTTAGLLGWTFWCLARNPELYAKLRVSVIESFGASDKEDTITFAGLKSCNYLQHVMNEVLRLYPSVPFNSRQATRDTTIPRGGGPDESAPLYIKKNQSISYSVFVMHRRKDLWGLDADEFNPDRWIGRKAGWEYLPFNGGPRICLGQQFALTEAGYVIARLVQRFEKIANTDPTDEPLHQYTVTSAPKNTFVRLAYSNGPQRGYKTTGLPRGRKTDGFTKAHRPVTGRQLKAPTPSLSPDQLVGRVLRTALPKLKTRLETRKATADSEETSLFALDPSGRGWDTFEERITKIITEPEDVITSKDSRLLSKIGRAARNSGWSEELVYVLHHAMIDHVLDNGSYKVAGEVGKPVPTDLRYPTEWYAGARQMQREVHLHVGPTNSGKTYNALKRLEEKGSGFYAGPLRLLAHEVYSRFKAKGVPCDLVTGDDVRFDENEDVAIAASTVEMVNTARAVDVAVIDEIQMIESEDRGWAWTRAFLGANAAEVHLCGEPRVIPLIRELTASMGDTLHVHQYKRLNGLKVMSKSLRGDFKSLKKGDCVVAFSIVTIHALKKQIEVDTGRRCAIVYGGLPPETRAQQAAFFNDPDNDYDYLVASDAIGMGLNLSVKRIIFHSVTKFNGSYMEQLRIPQIKQIAGRAGRYRSAHQAMKRGDKETDESASIGLVTTFNESDLRVIQEAMDEEAPPVKKAGILPPGDYLEEVAARMPKGVPFEYLLKYVCSAAEMHPRFSVCNITEQTGLSRVVDDVDGLTIAERLVFSAAPAARNSERLLIVLKALAMAVGKRLELTVVDVPEIQLEVLELPISGDREYLQKLEDLHKSLILFLWLSYRFGGILKDRDMATYAKEMTEEKINTCLLEFSANPLLREKALRKRTSFKSITIEGLEGTDDLNLSQLDVSALPVDWSKTSEANVEIEGTVVDRRVASAI</sequence>
<evidence type="ECO:0000256" key="16">
    <source>
        <dbReference type="ARBA" id="ARBA00047984"/>
    </source>
</evidence>
<evidence type="ECO:0000256" key="15">
    <source>
        <dbReference type="ARBA" id="ARBA00023128"/>
    </source>
</evidence>
<keyword evidence="5 18" id="KW-0349">Heme</keyword>
<dbReference type="CDD" id="cd17913">
    <property type="entry name" value="DEXQc_Suv3"/>
    <property type="match status" value="1"/>
</dbReference>
<dbReference type="GO" id="GO:0004497">
    <property type="term" value="F:monooxygenase activity"/>
    <property type="evidence" value="ECO:0007669"/>
    <property type="project" value="UniProtKB-KW"/>
</dbReference>
<dbReference type="EMBL" id="JAVRRD010000027">
    <property type="protein sequence ID" value="KAK5047014.1"/>
    <property type="molecule type" value="Genomic_DNA"/>
</dbReference>
<evidence type="ECO:0000256" key="8">
    <source>
        <dbReference type="ARBA" id="ARBA00022801"/>
    </source>
</evidence>
<dbReference type="InterPro" id="IPR001128">
    <property type="entry name" value="Cyt_P450"/>
</dbReference>
<comment type="subcellular location">
    <subcellularLocation>
        <location evidence="2">Mitochondrion</location>
    </subcellularLocation>
</comment>
<evidence type="ECO:0000256" key="17">
    <source>
        <dbReference type="ARBA" id="ARBA00071444"/>
    </source>
</evidence>
<dbReference type="Gene3D" id="1.10.630.10">
    <property type="entry name" value="Cytochrome P450"/>
    <property type="match status" value="1"/>
</dbReference>
<feature type="binding site" description="axial binding residue" evidence="18">
    <location>
        <position position="464"/>
    </location>
    <ligand>
        <name>heme</name>
        <dbReference type="ChEBI" id="CHEBI:30413"/>
    </ligand>
    <ligandPart>
        <name>Fe</name>
        <dbReference type="ChEBI" id="CHEBI:18248"/>
    </ligandPart>
</feature>
<dbReference type="Proteomes" id="UP001358417">
    <property type="component" value="Unassembled WGS sequence"/>
</dbReference>
<evidence type="ECO:0000256" key="1">
    <source>
        <dbReference type="ARBA" id="ARBA00001971"/>
    </source>
</evidence>
<dbReference type="GO" id="GO:0010467">
    <property type="term" value="P:gene expression"/>
    <property type="evidence" value="ECO:0007669"/>
    <property type="project" value="UniProtKB-ARBA"/>
</dbReference>
<evidence type="ECO:0000256" key="18">
    <source>
        <dbReference type="PIRSR" id="PIRSR602401-1"/>
    </source>
</evidence>
<organism evidence="21 22">
    <name type="scientific">Exophiala bonariae</name>
    <dbReference type="NCBI Taxonomy" id="1690606"/>
    <lineage>
        <taxon>Eukaryota</taxon>
        <taxon>Fungi</taxon>
        <taxon>Dikarya</taxon>
        <taxon>Ascomycota</taxon>
        <taxon>Pezizomycotina</taxon>
        <taxon>Eurotiomycetes</taxon>
        <taxon>Chaetothyriomycetidae</taxon>
        <taxon>Chaetothyriales</taxon>
        <taxon>Herpotrichiellaceae</taxon>
        <taxon>Exophiala</taxon>
    </lineage>
</organism>
<dbReference type="SUPFAM" id="SSF48264">
    <property type="entry name" value="Cytochrome P450"/>
    <property type="match status" value="1"/>
</dbReference>
<dbReference type="PRINTS" id="PR00385">
    <property type="entry name" value="P450"/>
</dbReference>
<dbReference type="Gene3D" id="1.20.272.40">
    <property type="match status" value="1"/>
</dbReference>
<evidence type="ECO:0000256" key="19">
    <source>
        <dbReference type="SAM" id="Phobius"/>
    </source>
</evidence>
<evidence type="ECO:0000256" key="13">
    <source>
        <dbReference type="ARBA" id="ARBA00023004"/>
    </source>
</evidence>
<dbReference type="CDD" id="cd18805">
    <property type="entry name" value="SF2_C_suv3"/>
    <property type="match status" value="1"/>
</dbReference>
<comment type="similarity">
    <text evidence="3">Belongs to the cytochrome P450 family.</text>
</comment>
<dbReference type="GO" id="GO:0003724">
    <property type="term" value="F:RNA helicase activity"/>
    <property type="evidence" value="ECO:0007669"/>
    <property type="project" value="UniProtKB-EC"/>
</dbReference>
<evidence type="ECO:0000256" key="2">
    <source>
        <dbReference type="ARBA" id="ARBA00004173"/>
    </source>
</evidence>
<dbReference type="GO" id="GO:0005524">
    <property type="term" value="F:ATP binding"/>
    <property type="evidence" value="ECO:0007669"/>
    <property type="project" value="UniProtKB-KW"/>
</dbReference>
<comment type="catalytic activity">
    <reaction evidence="16">
        <text>ATP + H2O = ADP + phosphate + H(+)</text>
        <dbReference type="Rhea" id="RHEA:13065"/>
        <dbReference type="ChEBI" id="CHEBI:15377"/>
        <dbReference type="ChEBI" id="CHEBI:15378"/>
        <dbReference type="ChEBI" id="CHEBI:30616"/>
        <dbReference type="ChEBI" id="CHEBI:43474"/>
        <dbReference type="ChEBI" id="CHEBI:456216"/>
        <dbReference type="EC" id="3.6.4.13"/>
    </reaction>
</comment>
<evidence type="ECO:0000256" key="6">
    <source>
        <dbReference type="ARBA" id="ARBA00022723"/>
    </source>
</evidence>
<dbReference type="Gene3D" id="3.40.50.300">
    <property type="entry name" value="P-loop containing nucleotide triphosphate hydrolases"/>
    <property type="match status" value="2"/>
</dbReference>
<keyword evidence="11" id="KW-0809">Transit peptide</keyword>
<reference evidence="21 22" key="1">
    <citation type="submission" date="2023-08" db="EMBL/GenBank/DDBJ databases">
        <title>Black Yeasts Isolated from many extreme environments.</title>
        <authorList>
            <person name="Coleine C."/>
            <person name="Stajich J.E."/>
            <person name="Selbmann L."/>
        </authorList>
    </citation>
    <scope>NUCLEOTIDE SEQUENCE [LARGE SCALE GENOMIC DNA]</scope>
    <source>
        <strain evidence="21 22">CCFEE 5792</strain>
    </source>
</reference>
<keyword evidence="15" id="KW-0496">Mitochondrion</keyword>
<comment type="caution">
    <text evidence="21">The sequence shown here is derived from an EMBL/GenBank/DDBJ whole genome shotgun (WGS) entry which is preliminary data.</text>
</comment>
<gene>
    <name evidence="21" type="ORF">LTR84_006956</name>
</gene>
<accession>A0AAV9MZ70</accession>
<evidence type="ECO:0000256" key="11">
    <source>
        <dbReference type="ARBA" id="ARBA00022946"/>
    </source>
</evidence>
<evidence type="ECO:0000256" key="10">
    <source>
        <dbReference type="ARBA" id="ARBA00022840"/>
    </source>
</evidence>
<evidence type="ECO:0000256" key="12">
    <source>
        <dbReference type="ARBA" id="ARBA00023002"/>
    </source>
</evidence>
<keyword evidence="6 18" id="KW-0479">Metal-binding</keyword>
<keyword evidence="7" id="KW-0547">Nucleotide-binding</keyword>
<dbReference type="GO" id="GO:0020037">
    <property type="term" value="F:heme binding"/>
    <property type="evidence" value="ECO:0007669"/>
    <property type="project" value="InterPro"/>
</dbReference>
<comment type="cofactor">
    <cofactor evidence="1 18">
        <name>heme</name>
        <dbReference type="ChEBI" id="CHEBI:30413"/>
    </cofactor>
</comment>
<dbReference type="Pfam" id="PF22527">
    <property type="entry name" value="DEXQc_Suv3"/>
    <property type="match status" value="1"/>
</dbReference>
<evidence type="ECO:0000259" key="20">
    <source>
        <dbReference type="PROSITE" id="PS51194"/>
    </source>
</evidence>
<feature type="domain" description="Helicase C-terminal" evidence="20">
    <location>
        <begin position="846"/>
        <end position="1010"/>
    </location>
</feature>
<dbReference type="GO" id="GO:0005739">
    <property type="term" value="C:mitochondrion"/>
    <property type="evidence" value="ECO:0007669"/>
    <property type="project" value="UniProtKB-SubCell"/>
</dbReference>
<evidence type="ECO:0000256" key="9">
    <source>
        <dbReference type="ARBA" id="ARBA00022806"/>
    </source>
</evidence>
<dbReference type="InterPro" id="IPR022192">
    <property type="entry name" value="SUV3_C"/>
</dbReference>
<keyword evidence="9" id="KW-0347">Helicase</keyword>
<name>A0AAV9MZ70_9EURO</name>
<dbReference type="CDD" id="cd11063">
    <property type="entry name" value="CYP52"/>
    <property type="match status" value="1"/>
</dbReference>
<dbReference type="PRINTS" id="PR00463">
    <property type="entry name" value="EP450I"/>
</dbReference>
<dbReference type="GO" id="GO:0016705">
    <property type="term" value="F:oxidoreductase activity, acting on paired donors, with incorporation or reduction of molecular oxygen"/>
    <property type="evidence" value="ECO:0007669"/>
    <property type="project" value="InterPro"/>
</dbReference>
<dbReference type="Gene3D" id="1.20.58.1080">
    <property type="match status" value="1"/>
</dbReference>
<evidence type="ECO:0000256" key="3">
    <source>
        <dbReference type="ARBA" id="ARBA00010617"/>
    </source>
</evidence>
<dbReference type="EC" id="3.6.4.13" evidence="4"/>
<evidence type="ECO:0000313" key="21">
    <source>
        <dbReference type="EMBL" id="KAK5047014.1"/>
    </source>
</evidence>
<keyword evidence="14" id="KW-0503">Monooxygenase</keyword>
<keyword evidence="12" id="KW-0560">Oxidoreductase</keyword>
<protein>
    <recommendedName>
        <fullName evidence="17">ATP-dependent RNA helicase SUV3, mitochondrial</fullName>
        <ecNumber evidence="4">3.6.4.13</ecNumber>
    </recommendedName>
</protein>
<keyword evidence="19" id="KW-0812">Transmembrane</keyword>
<dbReference type="InterPro" id="IPR017972">
    <property type="entry name" value="Cyt_P450_CS"/>
</dbReference>
<dbReference type="PROSITE" id="PS51194">
    <property type="entry name" value="HELICASE_CTER"/>
    <property type="match status" value="1"/>
</dbReference>
<proteinExistence type="inferred from homology"/>
<dbReference type="Pfam" id="PF00271">
    <property type="entry name" value="Helicase_C"/>
    <property type="match status" value="1"/>
</dbReference>
<keyword evidence="8" id="KW-0378">Hydrolase</keyword>
<dbReference type="GO" id="GO:0005506">
    <property type="term" value="F:iron ion binding"/>
    <property type="evidence" value="ECO:0007669"/>
    <property type="project" value="InterPro"/>
</dbReference>
<dbReference type="AlphaFoldDB" id="A0AAV9MZ70"/>
<dbReference type="PANTHER" id="PTHR24287">
    <property type="entry name" value="P450, PUTATIVE (EUROFUNG)-RELATED"/>
    <property type="match status" value="1"/>
</dbReference>
<dbReference type="GO" id="GO:0016787">
    <property type="term" value="F:hydrolase activity"/>
    <property type="evidence" value="ECO:0007669"/>
    <property type="project" value="UniProtKB-KW"/>
</dbReference>
<dbReference type="InterPro" id="IPR047146">
    <property type="entry name" value="Cyt_P450_E_CYP52_fungi"/>
</dbReference>
<keyword evidence="13 18" id="KW-0408">Iron</keyword>
<keyword evidence="22" id="KW-1185">Reference proteome</keyword>
<dbReference type="InterPro" id="IPR055206">
    <property type="entry name" value="DEXQc_SUV3"/>
</dbReference>
<dbReference type="InterPro" id="IPR001650">
    <property type="entry name" value="Helicase_C-like"/>
</dbReference>
<dbReference type="Pfam" id="PF12513">
    <property type="entry name" value="SUV3_C"/>
    <property type="match status" value="1"/>
</dbReference>
<dbReference type="SMART" id="SM00490">
    <property type="entry name" value="HELICc"/>
    <property type="match status" value="1"/>
</dbReference>
<evidence type="ECO:0000256" key="4">
    <source>
        <dbReference type="ARBA" id="ARBA00012552"/>
    </source>
</evidence>
<keyword evidence="10" id="KW-0067">ATP-binding</keyword>
<evidence type="ECO:0000313" key="22">
    <source>
        <dbReference type="Proteomes" id="UP001358417"/>
    </source>
</evidence>
<dbReference type="FunFam" id="3.40.50.300:FF:001549">
    <property type="entry name" value="SUV3p ATP-dependent RNA helicase"/>
    <property type="match status" value="1"/>
</dbReference>
<dbReference type="SUPFAM" id="SSF52540">
    <property type="entry name" value="P-loop containing nucleoside triphosphate hydrolases"/>
    <property type="match status" value="1"/>
</dbReference>
<dbReference type="RefSeq" id="XP_064702581.1">
    <property type="nucleotide sequence ID" value="XM_064850512.1"/>
</dbReference>